<dbReference type="InterPro" id="IPR002491">
    <property type="entry name" value="ABC_transptr_periplasmic_BD"/>
</dbReference>
<evidence type="ECO:0000313" key="2">
    <source>
        <dbReference type="EMBL" id="AKG91361.1"/>
    </source>
</evidence>
<dbReference type="AlphaFoldDB" id="A0A0F7DBM7"/>
<dbReference type="PATRIC" id="fig|113653.22.peg.1322"/>
<organism evidence="2 3">
    <name type="scientific">Geoglobus ahangari</name>
    <dbReference type="NCBI Taxonomy" id="113653"/>
    <lineage>
        <taxon>Archaea</taxon>
        <taxon>Methanobacteriati</taxon>
        <taxon>Methanobacteriota</taxon>
        <taxon>Archaeoglobi</taxon>
        <taxon>Archaeoglobales</taxon>
        <taxon>Archaeoglobaceae</taxon>
        <taxon>Geoglobus</taxon>
    </lineage>
</organism>
<dbReference type="SUPFAM" id="SSF53807">
    <property type="entry name" value="Helical backbone' metal receptor"/>
    <property type="match status" value="2"/>
</dbReference>
<proteinExistence type="predicted"/>
<dbReference type="Pfam" id="PF01497">
    <property type="entry name" value="Peripla_BP_2"/>
    <property type="match status" value="2"/>
</dbReference>
<dbReference type="Gene3D" id="3.40.50.1980">
    <property type="entry name" value="Nitrogenase molybdenum iron protein domain"/>
    <property type="match status" value="4"/>
</dbReference>
<dbReference type="KEGG" id="gah:GAH_01337"/>
<evidence type="ECO:0000313" key="3">
    <source>
        <dbReference type="Proteomes" id="UP000034723"/>
    </source>
</evidence>
<dbReference type="PANTHER" id="PTHR30535:SF34">
    <property type="entry name" value="MOLYBDATE-BINDING PROTEIN MOLA"/>
    <property type="match status" value="1"/>
</dbReference>
<reference evidence="2 3" key="1">
    <citation type="submission" date="2015-04" db="EMBL/GenBank/DDBJ databases">
        <title>The complete genome sequence of the hyperthermophilic, obligate iron-reducing archaeon Geoglobus ahangari strain 234T.</title>
        <authorList>
            <person name="Manzella M.P."/>
            <person name="Holmes D.E."/>
            <person name="Rocheleau J.M."/>
            <person name="Chung A."/>
            <person name="Reguera G."/>
            <person name="Kashefi K."/>
        </authorList>
    </citation>
    <scope>NUCLEOTIDE SEQUENCE [LARGE SCALE GENOMIC DNA]</scope>
    <source>
        <strain evidence="2 3">234</strain>
    </source>
</reference>
<protein>
    <submittedName>
        <fullName evidence="2">ABC-type Fe3+-hydroxamate transport system, periplasmic component</fullName>
    </submittedName>
</protein>
<dbReference type="HOGENOM" id="CLU_369912_0_0_2"/>
<dbReference type="STRING" id="113653.GAH_01337"/>
<keyword evidence="3" id="KW-1185">Reference proteome</keyword>
<dbReference type="PANTHER" id="PTHR30535">
    <property type="entry name" value="VITAMIN B12-BINDING PROTEIN"/>
    <property type="match status" value="1"/>
</dbReference>
<dbReference type="PROSITE" id="PS51257">
    <property type="entry name" value="PROKAR_LIPOPROTEIN"/>
    <property type="match status" value="1"/>
</dbReference>
<dbReference type="GeneID" id="25419511"/>
<dbReference type="Proteomes" id="UP000034723">
    <property type="component" value="Chromosome"/>
</dbReference>
<gene>
    <name evidence="2" type="ORF">GAH_01337</name>
</gene>
<dbReference type="RefSeq" id="WP_052747797.1">
    <property type="nucleotide sequence ID" value="NZ_CP011267.1"/>
</dbReference>
<dbReference type="InterPro" id="IPR050902">
    <property type="entry name" value="ABC_Transporter_SBP"/>
</dbReference>
<dbReference type="PROSITE" id="PS50983">
    <property type="entry name" value="FE_B12_PBP"/>
    <property type="match status" value="2"/>
</dbReference>
<feature type="domain" description="Fe/B12 periplasmic-binding" evidence="1">
    <location>
        <begin position="52"/>
        <end position="340"/>
    </location>
</feature>
<evidence type="ECO:0000259" key="1">
    <source>
        <dbReference type="PROSITE" id="PS50983"/>
    </source>
</evidence>
<dbReference type="OrthoDB" id="24039at2157"/>
<accession>A0A0F7DBM7</accession>
<feature type="domain" description="Fe/B12 periplasmic-binding" evidence="1">
    <location>
        <begin position="383"/>
        <end position="692"/>
    </location>
</feature>
<name>A0A0F7DBM7_9EURY</name>
<dbReference type="EMBL" id="CP011267">
    <property type="protein sequence ID" value="AKG91361.1"/>
    <property type="molecule type" value="Genomic_DNA"/>
</dbReference>
<dbReference type="InParanoid" id="A0A0F7DBM7"/>
<sequence length="720" mass="82281">MVRQRYFALIVLVLAIALAGCAQKEASSAENAGMATITDLMGREVHVKVPVERVVITFNVEEYVAVGGEDALKKVVGWSKYYWEGRRPTVWNAYLQKYPWIDEIPDVGYPWKGTFSAEKVIELKPDVVIMSKDQYKYVKEDLEKLEKAGIPVVFIDYYEPFNVTTHSKSTMLLGILLGKEKRAKELVEYYKSQVDEVLKRLKKVEDRPKVLLLGKGWTTYGRDHYRGKMIEFAGGENIAAKVVEKSGEISPEYVLEENPDVVIFIGKKGWNVDLGYGIEREKAEEMLRELINRPGWENLNAVKNGRVYAIHIYFVHGHIYDFVALQYFAKWLHPELFSDLDPEKSWEEFHEKFLPVKYSGTWAVSLESPKAERVIKVTDLAGRTVEVKVPVSRVVLLYGLEDYAAVGGEEALNKLVGLNSWRYKKYRPDWWQGWIENYPWLAELPDVGQPGKTFEVEQVLKLNPDVVIADRSMLKYMDEDLKRLEKAGIPVVFTDYFPHSSNVTELFDEVNRSTMLLGTLLGKEERARELVQFFREQVSSVVEKAQDAENRPKAIVFATWSEWRAYGKEGMYNHWIDMAGGRNIAAEVVSGASGDVNPEFVLEQNPDVIVFTCNNNFPSGQRVAIGYTVDSDAEAKAALRELINRPGWENLNAVKNGRVYIVHHGLSHGHIFEFACLQYIAKWLHPELFGNLNPEGSLKEFYERFMPLPYRGVWATSIGG</sequence>